<dbReference type="AlphaFoldDB" id="A0A9E7MY46"/>
<protein>
    <submittedName>
        <fullName evidence="1">Uncharacterized protein</fullName>
    </submittedName>
</protein>
<accession>A0A9E7MY46</accession>
<proteinExistence type="predicted"/>
<sequence>MVIMVDKSLGEIIQKKTIPWLQSVRTPHKYFVLNSLTLRNPPRALVRFGTRNVYTDFPRVAWIIYNELHRYCNFIASQWFSEEDKLQLNNLESADDKENSRRKLNWIVQHIKNEKKTDHPLNTIYQYTTYLEKLGITWSIHFRSWDKRPFIKLNANRYYKQIWPKKILSFISCLESGNDNPMAIYKMAGDMSVEYPLGDTTAVQPNIFRLLSENGISIIMEVEKLKKLVTKLANIFSIVNETTVYDLFLQPEISAILNDMHETLNEIRILEYGGHFLSGYFALRHLLIDLGNVLLIDFLSSLSKEVLPPLYPDDFEKRREIIEHNFEQSIWELEEYLDNFNSRWIQSLAVDNVGIPHLKIFNGCTMPELEYKEISRLEHLANRYKNGGIREDIQNLRRIKLRDSALVDLIDWVINSQRVFSDVITDVQLLSKLSSNNSPNLSSNEKKKSKFILNASLAKNEYGKLNEAVHRPILVDFPPYGSTIEYLGFVHHLRIVRNIFEKIVRIYGRKSKTKAHSI</sequence>
<keyword evidence="2" id="KW-1185">Reference proteome</keyword>
<dbReference type="EMBL" id="CP099582">
    <property type="protein sequence ID" value="USS40924.1"/>
    <property type="molecule type" value="Genomic_DNA"/>
</dbReference>
<dbReference type="RefSeq" id="WP_253304865.1">
    <property type="nucleotide sequence ID" value="NZ_CP099582.1"/>
</dbReference>
<reference evidence="1" key="1">
    <citation type="journal article" date="1998" name="Int. J. Syst. Bacteriol. 48 Pt">
        <title>Thermococcus guaymasensis sp. nov. and Thermococcus aggregans sp. nov., two novel thermophilic archaea isolated from the Guaymas Basin hydrothermal vent site.</title>
        <authorList>
            <person name="Canganella F."/>
            <person name="Jones W.J."/>
            <person name="Gambacorta A."/>
            <person name="Antranikian G."/>
        </authorList>
    </citation>
    <scope>NUCLEOTIDE SEQUENCE</scope>
    <source>
        <strain evidence="1">TY</strain>
    </source>
</reference>
<evidence type="ECO:0000313" key="1">
    <source>
        <dbReference type="EMBL" id="USS40924.1"/>
    </source>
</evidence>
<evidence type="ECO:0000313" key="2">
    <source>
        <dbReference type="Proteomes" id="UP001055732"/>
    </source>
</evidence>
<gene>
    <name evidence="1" type="ORF">NF865_01505</name>
</gene>
<organism evidence="1 2">
    <name type="scientific">Thermococcus aggregans</name>
    <dbReference type="NCBI Taxonomy" id="110163"/>
    <lineage>
        <taxon>Archaea</taxon>
        <taxon>Methanobacteriati</taxon>
        <taxon>Methanobacteriota</taxon>
        <taxon>Thermococci</taxon>
        <taxon>Thermococcales</taxon>
        <taxon>Thermococcaceae</taxon>
        <taxon>Thermococcus</taxon>
    </lineage>
</organism>
<name>A0A9E7MY46_THEAG</name>
<dbReference type="KEGG" id="tagg:NF865_01505"/>
<dbReference type="Proteomes" id="UP001055732">
    <property type="component" value="Chromosome"/>
</dbReference>
<reference evidence="1" key="2">
    <citation type="submission" date="2022-06" db="EMBL/GenBank/DDBJ databases">
        <authorList>
            <person name="Park Y.-J."/>
        </authorList>
    </citation>
    <scope>NUCLEOTIDE SEQUENCE</scope>
    <source>
        <strain evidence="1">TY</strain>
    </source>
</reference>